<evidence type="ECO:0008006" key="12">
    <source>
        <dbReference type="Google" id="ProtNLM"/>
    </source>
</evidence>
<dbReference type="GO" id="GO:0016020">
    <property type="term" value="C:membrane"/>
    <property type="evidence" value="ECO:0007669"/>
    <property type="project" value="UniProtKB-SubCell"/>
</dbReference>
<dbReference type="Gene3D" id="1.10.630.10">
    <property type="entry name" value="Cytochrome P450"/>
    <property type="match status" value="1"/>
</dbReference>
<evidence type="ECO:0000313" key="11">
    <source>
        <dbReference type="Proteomes" id="UP001177140"/>
    </source>
</evidence>
<dbReference type="EMBL" id="JAJJMA010067613">
    <property type="protein sequence ID" value="MCL7027383.1"/>
    <property type="molecule type" value="Genomic_DNA"/>
</dbReference>
<evidence type="ECO:0000256" key="4">
    <source>
        <dbReference type="ARBA" id="ARBA00022617"/>
    </source>
</evidence>
<gene>
    <name evidence="10" type="ORF">MKW94_028374</name>
</gene>
<organism evidence="10 11">
    <name type="scientific">Papaver nudicaule</name>
    <name type="common">Iceland poppy</name>
    <dbReference type="NCBI Taxonomy" id="74823"/>
    <lineage>
        <taxon>Eukaryota</taxon>
        <taxon>Viridiplantae</taxon>
        <taxon>Streptophyta</taxon>
        <taxon>Embryophyta</taxon>
        <taxon>Tracheophyta</taxon>
        <taxon>Spermatophyta</taxon>
        <taxon>Magnoliopsida</taxon>
        <taxon>Ranunculales</taxon>
        <taxon>Papaveraceae</taxon>
        <taxon>Papaveroideae</taxon>
        <taxon>Papaver</taxon>
    </lineage>
</organism>
<evidence type="ECO:0000256" key="9">
    <source>
        <dbReference type="ARBA" id="ARBA00023136"/>
    </source>
</evidence>
<keyword evidence="4" id="KW-0349">Heme</keyword>
<evidence type="ECO:0000313" key="10">
    <source>
        <dbReference type="EMBL" id="MCL7027383.1"/>
    </source>
</evidence>
<comment type="subcellular location">
    <subcellularLocation>
        <location evidence="2">Membrane</location>
    </subcellularLocation>
</comment>
<dbReference type="PANTHER" id="PTHR47943">
    <property type="entry name" value="CYTOCHROME P450 93A3-LIKE"/>
    <property type="match status" value="1"/>
</dbReference>
<dbReference type="Pfam" id="PF00067">
    <property type="entry name" value="p450"/>
    <property type="match status" value="1"/>
</dbReference>
<protein>
    <recommendedName>
        <fullName evidence="12">Cytochrome P450</fullName>
    </recommendedName>
</protein>
<name>A0AA41S566_PAPNU</name>
<keyword evidence="11" id="KW-1185">Reference proteome</keyword>
<comment type="caution">
    <text evidence="10">The sequence shown here is derived from an EMBL/GenBank/DDBJ whole genome shotgun (WGS) entry which is preliminary data.</text>
</comment>
<keyword evidence="9" id="KW-0472">Membrane</keyword>
<dbReference type="GO" id="GO:0005506">
    <property type="term" value="F:iron ion binding"/>
    <property type="evidence" value="ECO:0007669"/>
    <property type="project" value="InterPro"/>
</dbReference>
<dbReference type="GO" id="GO:0020037">
    <property type="term" value="F:heme binding"/>
    <property type="evidence" value="ECO:0007669"/>
    <property type="project" value="InterPro"/>
</dbReference>
<feature type="non-terminal residue" evidence="10">
    <location>
        <position position="225"/>
    </location>
</feature>
<accession>A0AA41S566</accession>
<dbReference type="GO" id="GO:0004497">
    <property type="term" value="F:monooxygenase activity"/>
    <property type="evidence" value="ECO:0007669"/>
    <property type="project" value="UniProtKB-KW"/>
</dbReference>
<keyword evidence="5" id="KW-0479">Metal-binding</keyword>
<dbReference type="GO" id="GO:0016705">
    <property type="term" value="F:oxidoreductase activity, acting on paired donors, with incorporation or reduction of molecular oxygen"/>
    <property type="evidence" value="ECO:0007669"/>
    <property type="project" value="InterPro"/>
</dbReference>
<evidence type="ECO:0000256" key="2">
    <source>
        <dbReference type="ARBA" id="ARBA00004370"/>
    </source>
</evidence>
<sequence length="225" mass="25240">MFVSLFILAILFLFSYLLLKSSLFKGSYHLPPGPYGLPILGNLHRLGDLPHQDFQKLSLKYGPLMYMKLGLVPAIVVSSPELAELILKTHDIVFASRPITESGKYFGYEQKGLVFKPYGSSWRNIRKLCTLHLLTNSKIESFKSTRESEVRNAIGSIKVAADSQVLVDVSLIVESLSEDITHKIIFGSLKEDQFNSKSLIQEAFRLIGAFNIADYIPYIGPLDLQ</sequence>
<comment type="similarity">
    <text evidence="3">Belongs to the cytochrome P450 family.</text>
</comment>
<keyword evidence="6" id="KW-0560">Oxidoreductase</keyword>
<proteinExistence type="inferred from homology"/>
<reference evidence="10" key="1">
    <citation type="submission" date="2022-03" db="EMBL/GenBank/DDBJ databases">
        <title>A functionally conserved STORR gene fusion in Papaver species that diverged 16.8 million years ago.</title>
        <authorList>
            <person name="Catania T."/>
        </authorList>
    </citation>
    <scope>NUCLEOTIDE SEQUENCE</scope>
    <source>
        <strain evidence="10">S-191538</strain>
    </source>
</reference>
<dbReference type="Proteomes" id="UP001177140">
    <property type="component" value="Unassembled WGS sequence"/>
</dbReference>
<dbReference type="AlphaFoldDB" id="A0AA41S566"/>
<dbReference type="InterPro" id="IPR036396">
    <property type="entry name" value="Cyt_P450_sf"/>
</dbReference>
<evidence type="ECO:0000256" key="8">
    <source>
        <dbReference type="ARBA" id="ARBA00023033"/>
    </source>
</evidence>
<evidence type="ECO:0000256" key="7">
    <source>
        <dbReference type="ARBA" id="ARBA00023004"/>
    </source>
</evidence>
<evidence type="ECO:0000256" key="6">
    <source>
        <dbReference type="ARBA" id="ARBA00023002"/>
    </source>
</evidence>
<dbReference type="InterPro" id="IPR001128">
    <property type="entry name" value="Cyt_P450"/>
</dbReference>
<dbReference type="PANTHER" id="PTHR47943:SF9">
    <property type="entry name" value="CYTOCHROME P450"/>
    <property type="match status" value="1"/>
</dbReference>
<evidence type="ECO:0000256" key="1">
    <source>
        <dbReference type="ARBA" id="ARBA00001971"/>
    </source>
</evidence>
<dbReference type="GO" id="GO:0033075">
    <property type="term" value="P:isoquinoline alkaloid biosynthetic process"/>
    <property type="evidence" value="ECO:0007669"/>
    <property type="project" value="UniProtKB-ARBA"/>
</dbReference>
<evidence type="ECO:0000256" key="3">
    <source>
        <dbReference type="ARBA" id="ARBA00010617"/>
    </source>
</evidence>
<dbReference type="SUPFAM" id="SSF48264">
    <property type="entry name" value="Cytochrome P450"/>
    <property type="match status" value="1"/>
</dbReference>
<evidence type="ECO:0000256" key="5">
    <source>
        <dbReference type="ARBA" id="ARBA00022723"/>
    </source>
</evidence>
<keyword evidence="8" id="KW-0503">Monooxygenase</keyword>
<keyword evidence="7" id="KW-0408">Iron</keyword>
<comment type="cofactor">
    <cofactor evidence="1">
        <name>heme</name>
        <dbReference type="ChEBI" id="CHEBI:30413"/>
    </cofactor>
</comment>